<dbReference type="PANTHER" id="PTHR14401">
    <property type="entry name" value="CENTROMERE PROTEIN K"/>
    <property type="match status" value="1"/>
</dbReference>
<evidence type="ECO:0000256" key="2">
    <source>
        <dbReference type="ARBA" id="ARBA00004584"/>
    </source>
</evidence>
<keyword evidence="7" id="KW-0137">Centromere</keyword>
<evidence type="ECO:0000256" key="9">
    <source>
        <dbReference type="SAM" id="MobiDB-lite"/>
    </source>
</evidence>
<evidence type="ECO:0000256" key="7">
    <source>
        <dbReference type="ARBA" id="ARBA00023328"/>
    </source>
</evidence>
<evidence type="ECO:0000256" key="6">
    <source>
        <dbReference type="ARBA" id="ARBA00023242"/>
    </source>
</evidence>
<dbReference type="Proteomes" id="UP000235371">
    <property type="component" value="Unassembled WGS sequence"/>
</dbReference>
<comment type="subcellular location">
    <subcellularLocation>
        <location evidence="2">Chromosome</location>
        <location evidence="2">Centromere</location>
    </subcellularLocation>
    <subcellularLocation>
        <location evidence="1">Nucleus</location>
    </subcellularLocation>
</comment>
<evidence type="ECO:0000256" key="5">
    <source>
        <dbReference type="ARBA" id="ARBA00023054"/>
    </source>
</evidence>
<reference evidence="10 11" key="1">
    <citation type="submission" date="2016-04" db="EMBL/GenBank/DDBJ databases">
        <title>A degradative enzymes factory behind the ericoid mycorrhizal symbiosis.</title>
        <authorList>
            <consortium name="DOE Joint Genome Institute"/>
            <person name="Martino E."/>
            <person name="Morin E."/>
            <person name="Grelet G."/>
            <person name="Kuo A."/>
            <person name="Kohler A."/>
            <person name="Daghino S."/>
            <person name="Barry K."/>
            <person name="Choi C."/>
            <person name="Cichocki N."/>
            <person name="Clum A."/>
            <person name="Copeland A."/>
            <person name="Hainaut M."/>
            <person name="Haridas S."/>
            <person name="Labutti K."/>
            <person name="Lindquist E."/>
            <person name="Lipzen A."/>
            <person name="Khouja H.-R."/>
            <person name="Murat C."/>
            <person name="Ohm R."/>
            <person name="Olson A."/>
            <person name="Spatafora J."/>
            <person name="Veneault-Fourrey C."/>
            <person name="Henrissat B."/>
            <person name="Grigoriev I."/>
            <person name="Martin F."/>
            <person name="Perotto S."/>
        </authorList>
    </citation>
    <scope>NUCLEOTIDE SEQUENCE [LARGE SCALE GENOMIC DNA]</scope>
    <source>
        <strain evidence="10 11">E</strain>
    </source>
</reference>
<feature type="coiled-coil region" evidence="8">
    <location>
        <begin position="97"/>
        <end position="131"/>
    </location>
</feature>
<comment type="similarity">
    <text evidence="3">Belongs to the CENP-K/MCM22 family.</text>
</comment>
<dbReference type="GO" id="GO:0005634">
    <property type="term" value="C:nucleus"/>
    <property type="evidence" value="ECO:0007669"/>
    <property type="project" value="UniProtKB-SubCell"/>
</dbReference>
<evidence type="ECO:0000256" key="8">
    <source>
        <dbReference type="SAM" id="Coils"/>
    </source>
</evidence>
<evidence type="ECO:0000256" key="1">
    <source>
        <dbReference type="ARBA" id="ARBA00004123"/>
    </source>
</evidence>
<dbReference type="RefSeq" id="XP_024728536.1">
    <property type="nucleotide sequence ID" value="XM_024877428.1"/>
</dbReference>
<dbReference type="PANTHER" id="PTHR14401:SF6">
    <property type="entry name" value="CENTROMERE PROTEIN K"/>
    <property type="match status" value="1"/>
</dbReference>
<keyword evidence="11" id="KW-1185">Reference proteome</keyword>
<dbReference type="InParanoid" id="A0A2J6SLI5"/>
<name>A0A2J6SLI5_9HELO</name>
<evidence type="ECO:0000256" key="3">
    <source>
        <dbReference type="ARBA" id="ARBA00005795"/>
    </source>
</evidence>
<dbReference type="InterPro" id="IPR020993">
    <property type="entry name" value="Centromere_CenpK"/>
</dbReference>
<protein>
    <submittedName>
        <fullName evidence="10">Uncharacterized protein</fullName>
    </submittedName>
</protein>
<dbReference type="OrthoDB" id="9445768at2759"/>
<feature type="compositionally biased region" description="Basic and acidic residues" evidence="9">
    <location>
        <begin position="230"/>
        <end position="261"/>
    </location>
</feature>
<keyword evidence="5 8" id="KW-0175">Coiled coil</keyword>
<dbReference type="EMBL" id="KZ613912">
    <property type="protein sequence ID" value="PMD51632.1"/>
    <property type="molecule type" value="Genomic_DNA"/>
</dbReference>
<evidence type="ECO:0000313" key="11">
    <source>
        <dbReference type="Proteomes" id="UP000235371"/>
    </source>
</evidence>
<sequence length="330" mass="37519">MDDSQLSRSATSYMARLDRTLQLLQDKVKEQEAALEKLRASSAPIETERSEDPKVEFRQLQTLKIAYESLTPKEPWLPPRDSPLPGLIALRTTDRTVRETREAITNTEVDYKKIKQRLDKEKSDLADAKLIQHEIQSRIVSLQEDIQERTQRSPGQIAKEMVAELKQKKKYYDSETGKLVKAFNTFIDDHLAAMLAVEELGGPIVGQIVDVNEELLEGGFSVQGKPKKAKPSEDKRQRRIDEIWGPKPEDDGRSKEPWDEKRAAAAEMRELTEQLLNSLVEADENGTGAYVDLPRESAAARFLVRSKVAQFHPRDARKLRLIDFGGEIDD</sequence>
<feature type="region of interest" description="Disordered" evidence="9">
    <location>
        <begin position="222"/>
        <end position="261"/>
    </location>
</feature>
<dbReference type="GO" id="GO:0000775">
    <property type="term" value="C:chromosome, centromeric region"/>
    <property type="evidence" value="ECO:0007669"/>
    <property type="project" value="UniProtKB-SubCell"/>
</dbReference>
<accession>A0A2J6SLI5</accession>
<gene>
    <name evidence="10" type="ORF">K444DRAFT_574259</name>
</gene>
<dbReference type="GO" id="GO:0000070">
    <property type="term" value="P:mitotic sister chromatid segregation"/>
    <property type="evidence" value="ECO:0007669"/>
    <property type="project" value="TreeGrafter"/>
</dbReference>
<dbReference type="AlphaFoldDB" id="A0A2J6SLI5"/>
<keyword evidence="4" id="KW-0158">Chromosome</keyword>
<feature type="coiled-coil region" evidence="8">
    <location>
        <begin position="14"/>
        <end position="41"/>
    </location>
</feature>
<dbReference type="GO" id="GO:0051382">
    <property type="term" value="P:kinetochore assembly"/>
    <property type="evidence" value="ECO:0007669"/>
    <property type="project" value="InterPro"/>
</dbReference>
<dbReference type="GeneID" id="36585505"/>
<organism evidence="10 11">
    <name type="scientific">Hyaloscypha bicolor E</name>
    <dbReference type="NCBI Taxonomy" id="1095630"/>
    <lineage>
        <taxon>Eukaryota</taxon>
        <taxon>Fungi</taxon>
        <taxon>Dikarya</taxon>
        <taxon>Ascomycota</taxon>
        <taxon>Pezizomycotina</taxon>
        <taxon>Leotiomycetes</taxon>
        <taxon>Helotiales</taxon>
        <taxon>Hyaloscyphaceae</taxon>
        <taxon>Hyaloscypha</taxon>
        <taxon>Hyaloscypha bicolor</taxon>
    </lineage>
</organism>
<evidence type="ECO:0000256" key="4">
    <source>
        <dbReference type="ARBA" id="ARBA00022454"/>
    </source>
</evidence>
<keyword evidence="6" id="KW-0539">Nucleus</keyword>
<proteinExistence type="inferred from homology"/>
<evidence type="ECO:0000313" key="10">
    <source>
        <dbReference type="EMBL" id="PMD51632.1"/>
    </source>
</evidence>